<proteinExistence type="predicted"/>
<evidence type="ECO:0000313" key="2">
    <source>
        <dbReference type="EMBL" id="PRW60229.1"/>
    </source>
</evidence>
<dbReference type="AlphaFoldDB" id="A0A2P6U1Q5"/>
<dbReference type="EMBL" id="LHPG02000002">
    <property type="protein sequence ID" value="PRW60229.1"/>
    <property type="molecule type" value="Genomic_DNA"/>
</dbReference>
<name>A0A2P6U1Q5_CHLSO</name>
<organism evidence="2 3">
    <name type="scientific">Chlorella sorokiniana</name>
    <name type="common">Freshwater green alga</name>
    <dbReference type="NCBI Taxonomy" id="3076"/>
    <lineage>
        <taxon>Eukaryota</taxon>
        <taxon>Viridiplantae</taxon>
        <taxon>Chlorophyta</taxon>
        <taxon>core chlorophytes</taxon>
        <taxon>Trebouxiophyceae</taxon>
        <taxon>Chlorellales</taxon>
        <taxon>Chlorellaceae</taxon>
        <taxon>Chlorella clade</taxon>
        <taxon>Chlorella</taxon>
    </lineage>
</organism>
<sequence length="760" mass="82540">MPPAPAAGAPAALRAGGSGGPAAGGAEPRHPDVRELMSDECGALMHSPHTLQLLLEQGELRTVDPADVDWNIENCTEEYYQGGEAAVHIVCWHNRGAAKPINDGLRIALKVYHCPGDSGGFKPVANEDDVVREAYIAQRMQRKEVNVLDILRRVGCSDCIPTLQAVFQRAGNLQELPLYGYAMTAYQHGSLARYLRHTCAGLAPEGEFASFFGPAKLAAHYSRLHDILCRLSCAEVPDHLAELLPPLSPRAAAALGAPARPRRRGLLLQDISSNNLLVQETLPKGCTLLFSDPSRAELMDSLESPNAERYITATWMWGCMAAQHRIVDETADVYSTNICMLEVWAVAEGAPIPLDQLIDTLGVANDRAKGVTFARSLCTAMLKRHVLGSKSCGIVPRIRRELPLSWLMLWSILLGCDDFHSTGELKSGRRHRRPSVADMADVASQLAAVATQMEALEGGVSAAALDTPAGAALVEQCVQLYSRLAALTRLDDPTLLPADASLRWVATRFLQQDHPLVAAMKAQDDLAVISNDCCTLPKATATIFYFQSALLEAQKEAGWESGEQVFAVYHPTVEALCKEYRELQLEVLRLAPPGSELAQLAACSPALSSEGRRMAAALAAGFRLKDDTQLSYKRADVERYADALQRLILSELPPPGLEAQHALFRPINTAAKLAWFLGWWASKDRNAPRIPGLGMDFSTNGKSDRTKAVLDAAEEDGVFSGTISVAYGRTMPYAAQALLRRLLVSRPLFAAAVVEEMQEM</sequence>
<feature type="compositionally biased region" description="Low complexity" evidence="1">
    <location>
        <begin position="1"/>
        <end position="15"/>
    </location>
</feature>
<feature type="region of interest" description="Disordered" evidence="1">
    <location>
        <begin position="1"/>
        <end position="30"/>
    </location>
</feature>
<reference evidence="2 3" key="1">
    <citation type="journal article" date="2018" name="Plant J.">
        <title>Genome sequences of Chlorella sorokiniana UTEX 1602 and Micractinium conductrix SAG 241.80: implications to maltose excretion by a green alga.</title>
        <authorList>
            <person name="Arriola M.B."/>
            <person name="Velmurugan N."/>
            <person name="Zhang Y."/>
            <person name="Plunkett M.H."/>
            <person name="Hondzo H."/>
            <person name="Barney B.M."/>
        </authorList>
    </citation>
    <scope>NUCLEOTIDE SEQUENCE [LARGE SCALE GENOMIC DNA]</scope>
    <source>
        <strain evidence="3">UTEX 1602</strain>
    </source>
</reference>
<keyword evidence="3" id="KW-1185">Reference proteome</keyword>
<evidence type="ECO:0000313" key="3">
    <source>
        <dbReference type="Proteomes" id="UP000239899"/>
    </source>
</evidence>
<accession>A0A2P6U1Q5</accession>
<protein>
    <submittedName>
        <fullName evidence="2">Uncharacterized protein</fullName>
    </submittedName>
</protein>
<dbReference type="Proteomes" id="UP000239899">
    <property type="component" value="Unassembled WGS sequence"/>
</dbReference>
<gene>
    <name evidence="2" type="ORF">C2E21_0906</name>
</gene>
<evidence type="ECO:0000256" key="1">
    <source>
        <dbReference type="SAM" id="MobiDB-lite"/>
    </source>
</evidence>
<comment type="caution">
    <text evidence="2">The sequence shown here is derived from an EMBL/GenBank/DDBJ whole genome shotgun (WGS) entry which is preliminary data.</text>
</comment>
<dbReference type="OrthoDB" id="518701at2759"/>